<proteinExistence type="predicted"/>
<dbReference type="EMBL" id="ML979016">
    <property type="protein sequence ID" value="KAF1922735.1"/>
    <property type="molecule type" value="Genomic_DNA"/>
</dbReference>
<dbReference type="AlphaFoldDB" id="A0A6A5R3T5"/>
<protein>
    <submittedName>
        <fullName evidence="1">Uncharacterized protein</fullName>
    </submittedName>
</protein>
<accession>A0A6A5R3T5</accession>
<name>A0A6A5R3T5_9PLEO</name>
<organism evidence="1 2">
    <name type="scientific">Didymella exigua CBS 183.55</name>
    <dbReference type="NCBI Taxonomy" id="1150837"/>
    <lineage>
        <taxon>Eukaryota</taxon>
        <taxon>Fungi</taxon>
        <taxon>Dikarya</taxon>
        <taxon>Ascomycota</taxon>
        <taxon>Pezizomycotina</taxon>
        <taxon>Dothideomycetes</taxon>
        <taxon>Pleosporomycetidae</taxon>
        <taxon>Pleosporales</taxon>
        <taxon>Pleosporineae</taxon>
        <taxon>Didymellaceae</taxon>
        <taxon>Didymella</taxon>
    </lineage>
</organism>
<gene>
    <name evidence="1" type="ORF">M421DRAFT_409578</name>
</gene>
<keyword evidence="2" id="KW-1185">Reference proteome</keyword>
<dbReference type="Proteomes" id="UP000800082">
    <property type="component" value="Unassembled WGS sequence"/>
</dbReference>
<dbReference type="RefSeq" id="XP_033442988.1">
    <property type="nucleotide sequence ID" value="XM_033590370.1"/>
</dbReference>
<evidence type="ECO:0000313" key="1">
    <source>
        <dbReference type="EMBL" id="KAF1922735.1"/>
    </source>
</evidence>
<reference evidence="1" key="1">
    <citation type="journal article" date="2020" name="Stud. Mycol.">
        <title>101 Dothideomycetes genomes: a test case for predicting lifestyles and emergence of pathogens.</title>
        <authorList>
            <person name="Haridas S."/>
            <person name="Albert R."/>
            <person name="Binder M."/>
            <person name="Bloem J."/>
            <person name="Labutti K."/>
            <person name="Salamov A."/>
            <person name="Andreopoulos B."/>
            <person name="Baker S."/>
            <person name="Barry K."/>
            <person name="Bills G."/>
            <person name="Bluhm B."/>
            <person name="Cannon C."/>
            <person name="Castanera R."/>
            <person name="Culley D."/>
            <person name="Daum C."/>
            <person name="Ezra D."/>
            <person name="Gonzalez J."/>
            <person name="Henrissat B."/>
            <person name="Kuo A."/>
            <person name="Liang C."/>
            <person name="Lipzen A."/>
            <person name="Lutzoni F."/>
            <person name="Magnuson J."/>
            <person name="Mondo S."/>
            <person name="Nolan M."/>
            <person name="Ohm R."/>
            <person name="Pangilinan J."/>
            <person name="Park H.-J."/>
            <person name="Ramirez L."/>
            <person name="Alfaro M."/>
            <person name="Sun H."/>
            <person name="Tritt A."/>
            <person name="Yoshinaga Y."/>
            <person name="Zwiers L.-H."/>
            <person name="Turgeon B."/>
            <person name="Goodwin S."/>
            <person name="Spatafora J."/>
            <person name="Crous P."/>
            <person name="Grigoriev I."/>
        </authorList>
    </citation>
    <scope>NUCLEOTIDE SEQUENCE</scope>
    <source>
        <strain evidence="1">CBS 183.55</strain>
    </source>
</reference>
<dbReference type="GeneID" id="54348035"/>
<evidence type="ECO:0000313" key="2">
    <source>
        <dbReference type="Proteomes" id="UP000800082"/>
    </source>
</evidence>
<sequence length="91" mass="10233">MEVYVSLNTVLFTISPQPTGCTRSVAQAKQWFNDCLSSHEHCTKGRNYSFLPTRLFDVHASKLVDTTRLTVEGGRTDGICLPKSLLRWSTI</sequence>